<evidence type="ECO:0000256" key="1">
    <source>
        <dbReference type="SAM" id="MobiDB-lite"/>
    </source>
</evidence>
<sequence length="161" mass="17616">FGSSVAGSDGLARRLAVRHEQIRDPRARQLHSPRSWRCSGCGSTLISPGFVESDIRRVDNQGKLHADAAEPIPRWLVMSRRRAVGVHATRCRARQAGGDHHPPRQAVRLARALCALGVAHRGPPAGGEPRRLSHRARDGMTRGRPKHRAHSPDCGVLRSPP</sequence>
<reference evidence="2" key="2">
    <citation type="journal article" date="2014" name="ISME J.">
        <title>Microbial stratification in low pH oxic and suboxic macroscopic growths along an acid mine drainage.</title>
        <authorList>
            <person name="Mendez-Garcia C."/>
            <person name="Mesa V."/>
            <person name="Sprenger R.R."/>
            <person name="Richter M."/>
            <person name="Diez M.S."/>
            <person name="Solano J."/>
            <person name="Bargiela R."/>
            <person name="Golyshina O.V."/>
            <person name="Manteca A."/>
            <person name="Ramos J.L."/>
            <person name="Gallego J.R."/>
            <person name="Llorente I."/>
            <person name="Martins Dos Santos V.A."/>
            <person name="Jensen O.N."/>
            <person name="Pelaez A.I."/>
            <person name="Sanchez J."/>
            <person name="Ferrer M."/>
        </authorList>
    </citation>
    <scope>NUCLEOTIDE SEQUENCE</scope>
</reference>
<organism evidence="2">
    <name type="scientific">mine drainage metagenome</name>
    <dbReference type="NCBI Taxonomy" id="410659"/>
    <lineage>
        <taxon>unclassified sequences</taxon>
        <taxon>metagenomes</taxon>
        <taxon>ecological metagenomes</taxon>
    </lineage>
</organism>
<comment type="caution">
    <text evidence="2">The sequence shown here is derived from an EMBL/GenBank/DDBJ whole genome shotgun (WGS) entry which is preliminary data.</text>
</comment>
<dbReference type="EMBL" id="AUZY01004563">
    <property type="protein sequence ID" value="EQD62616.1"/>
    <property type="molecule type" value="Genomic_DNA"/>
</dbReference>
<feature type="non-terminal residue" evidence="2">
    <location>
        <position position="161"/>
    </location>
</feature>
<protein>
    <submittedName>
        <fullName evidence="2">Uncharacterized protein</fullName>
    </submittedName>
</protein>
<reference evidence="2" key="1">
    <citation type="submission" date="2013-08" db="EMBL/GenBank/DDBJ databases">
        <authorList>
            <person name="Mendez C."/>
            <person name="Richter M."/>
            <person name="Ferrer M."/>
            <person name="Sanchez J."/>
        </authorList>
    </citation>
    <scope>NUCLEOTIDE SEQUENCE</scope>
</reference>
<evidence type="ECO:0000313" key="2">
    <source>
        <dbReference type="EMBL" id="EQD62616.1"/>
    </source>
</evidence>
<name>T1APW2_9ZZZZ</name>
<feature type="compositionally biased region" description="Basic and acidic residues" evidence="1">
    <location>
        <begin position="128"/>
        <end position="141"/>
    </location>
</feature>
<proteinExistence type="predicted"/>
<accession>T1APW2</accession>
<feature type="region of interest" description="Disordered" evidence="1">
    <location>
        <begin position="120"/>
        <end position="161"/>
    </location>
</feature>
<gene>
    <name evidence="2" type="ORF">B1B_07167</name>
</gene>
<feature type="non-terminal residue" evidence="2">
    <location>
        <position position="1"/>
    </location>
</feature>
<dbReference type="AlphaFoldDB" id="T1APW2"/>